<gene>
    <name evidence="2" type="ORF">Nepgr_025017</name>
</gene>
<keyword evidence="1" id="KW-0812">Transmembrane</keyword>
<proteinExistence type="predicted"/>
<protein>
    <submittedName>
        <fullName evidence="2">Uncharacterized protein</fullName>
    </submittedName>
</protein>
<keyword evidence="1" id="KW-0472">Membrane</keyword>
<name>A0AAD3Y0L1_NEPGR</name>
<dbReference type="Proteomes" id="UP001279734">
    <property type="component" value="Unassembled WGS sequence"/>
</dbReference>
<evidence type="ECO:0000313" key="3">
    <source>
        <dbReference type="Proteomes" id="UP001279734"/>
    </source>
</evidence>
<keyword evidence="1" id="KW-1133">Transmembrane helix</keyword>
<reference evidence="2" key="1">
    <citation type="submission" date="2023-05" db="EMBL/GenBank/DDBJ databases">
        <title>Nepenthes gracilis genome sequencing.</title>
        <authorList>
            <person name="Fukushima K."/>
        </authorList>
    </citation>
    <scope>NUCLEOTIDE SEQUENCE</scope>
    <source>
        <strain evidence="2">SING2019-196</strain>
    </source>
</reference>
<evidence type="ECO:0000256" key="1">
    <source>
        <dbReference type="SAM" id="Phobius"/>
    </source>
</evidence>
<organism evidence="2 3">
    <name type="scientific">Nepenthes gracilis</name>
    <name type="common">Slender pitcher plant</name>
    <dbReference type="NCBI Taxonomy" id="150966"/>
    <lineage>
        <taxon>Eukaryota</taxon>
        <taxon>Viridiplantae</taxon>
        <taxon>Streptophyta</taxon>
        <taxon>Embryophyta</taxon>
        <taxon>Tracheophyta</taxon>
        <taxon>Spermatophyta</taxon>
        <taxon>Magnoliopsida</taxon>
        <taxon>eudicotyledons</taxon>
        <taxon>Gunneridae</taxon>
        <taxon>Pentapetalae</taxon>
        <taxon>Caryophyllales</taxon>
        <taxon>Nepenthaceae</taxon>
        <taxon>Nepenthes</taxon>
    </lineage>
</organism>
<dbReference type="AlphaFoldDB" id="A0AAD3Y0L1"/>
<dbReference type="EMBL" id="BSYO01000025">
    <property type="protein sequence ID" value="GMH23174.1"/>
    <property type="molecule type" value="Genomic_DNA"/>
</dbReference>
<accession>A0AAD3Y0L1</accession>
<keyword evidence="3" id="KW-1185">Reference proteome</keyword>
<evidence type="ECO:0000313" key="2">
    <source>
        <dbReference type="EMBL" id="GMH23174.1"/>
    </source>
</evidence>
<feature type="transmembrane region" description="Helical" evidence="1">
    <location>
        <begin position="37"/>
        <end position="56"/>
    </location>
</feature>
<comment type="caution">
    <text evidence="2">The sequence shown here is derived from an EMBL/GenBank/DDBJ whole genome shotgun (WGS) entry which is preliminary data.</text>
</comment>
<sequence length="182" mass="20141">MTVPALVMACYRRKYPSAQQIFLFQGRLVFGPDARSLLVTILLILVPTTNFCTFVARKLSNEFPEYNVGYAILVVAIVSIVYVLVLLICTSTRDLGIIYRNLPPPEEELYYESSVSTEDGVRTTPSLQFPRTKDVLINGVPARMKCCETCSNLIAKIASAASLTRSFSGSDITACHCKIMVD</sequence>
<feature type="transmembrane region" description="Helical" evidence="1">
    <location>
        <begin position="68"/>
        <end position="90"/>
    </location>
</feature>